<gene>
    <name evidence="1" type="ORF">GGX14DRAFT_401627</name>
</gene>
<dbReference type="Proteomes" id="UP001219525">
    <property type="component" value="Unassembled WGS sequence"/>
</dbReference>
<sequence length="507" mass="56640">MAAPRPPCPQCQAEATEADNVYRGYGQQSRRARREHQTFVRHFNLVFGTMTRDADGHLTKIFRGTFGMVRAGLKAGQYFVRTLRSAPAALSELHVSFVAAPPQHVLSVTTPLRHVRVPGAPMRATLDIKGLSSLSFCTHSTASQLTEIRDALKFAAVRALSAYVCVAFPLGEENNNNKQSRNLTHTVTTAPSLSSPSLRTLDVQLIQNLARFSRMEHSDNAHDAAHRATCPQELIDLILGNTCSTNKETLKSCALVARSFRPTSQKLIFSALTILPPAQERNRIPTLQRLADVLSTSPHLAPHVRTLHLLKPDKNLSYDASAVLHKPHLASLHIERAPMLFYWMIRAVDPKYLRRLHTEVQDDMNNVIQPLLDRAVYVETYHLSFSSTYRPQETMNLEKMQGLRKLEVSVALEASFPGLHTAFNSEMRTLDTAPHCVEYLVLNLNILKPDELPYFVRIHHWGTSGRTARPCETLLFGSHPDATICQLCNAGFNISGNCSIDSTKERC</sequence>
<reference evidence="1" key="1">
    <citation type="submission" date="2023-03" db="EMBL/GenBank/DDBJ databases">
        <title>Massive genome expansion in bonnet fungi (Mycena s.s.) driven by repeated elements and novel gene families across ecological guilds.</title>
        <authorList>
            <consortium name="Lawrence Berkeley National Laboratory"/>
            <person name="Harder C.B."/>
            <person name="Miyauchi S."/>
            <person name="Viragh M."/>
            <person name="Kuo A."/>
            <person name="Thoen E."/>
            <person name="Andreopoulos B."/>
            <person name="Lu D."/>
            <person name="Skrede I."/>
            <person name="Drula E."/>
            <person name="Henrissat B."/>
            <person name="Morin E."/>
            <person name="Kohler A."/>
            <person name="Barry K."/>
            <person name="LaButti K."/>
            <person name="Morin E."/>
            <person name="Salamov A."/>
            <person name="Lipzen A."/>
            <person name="Mereny Z."/>
            <person name="Hegedus B."/>
            <person name="Baldrian P."/>
            <person name="Stursova M."/>
            <person name="Weitz H."/>
            <person name="Taylor A."/>
            <person name="Grigoriev I.V."/>
            <person name="Nagy L.G."/>
            <person name="Martin F."/>
            <person name="Kauserud H."/>
        </authorList>
    </citation>
    <scope>NUCLEOTIDE SEQUENCE</scope>
    <source>
        <strain evidence="1">9144</strain>
    </source>
</reference>
<keyword evidence="2" id="KW-1185">Reference proteome</keyword>
<protein>
    <submittedName>
        <fullName evidence="1">Uncharacterized protein</fullName>
    </submittedName>
</protein>
<proteinExistence type="predicted"/>
<dbReference type="EMBL" id="JARJCW010000070">
    <property type="protein sequence ID" value="KAJ7198996.1"/>
    <property type="molecule type" value="Genomic_DNA"/>
</dbReference>
<accession>A0AAD6V439</accession>
<organism evidence="1 2">
    <name type="scientific">Mycena pura</name>
    <dbReference type="NCBI Taxonomy" id="153505"/>
    <lineage>
        <taxon>Eukaryota</taxon>
        <taxon>Fungi</taxon>
        <taxon>Dikarya</taxon>
        <taxon>Basidiomycota</taxon>
        <taxon>Agaricomycotina</taxon>
        <taxon>Agaricomycetes</taxon>
        <taxon>Agaricomycetidae</taxon>
        <taxon>Agaricales</taxon>
        <taxon>Marasmiineae</taxon>
        <taxon>Mycenaceae</taxon>
        <taxon>Mycena</taxon>
    </lineage>
</organism>
<comment type="caution">
    <text evidence="1">The sequence shown here is derived from an EMBL/GenBank/DDBJ whole genome shotgun (WGS) entry which is preliminary data.</text>
</comment>
<name>A0AAD6V439_9AGAR</name>
<evidence type="ECO:0000313" key="1">
    <source>
        <dbReference type="EMBL" id="KAJ7198996.1"/>
    </source>
</evidence>
<dbReference type="AlphaFoldDB" id="A0AAD6V439"/>
<evidence type="ECO:0000313" key="2">
    <source>
        <dbReference type="Proteomes" id="UP001219525"/>
    </source>
</evidence>